<keyword evidence="1" id="KW-1133">Transmembrane helix</keyword>
<reference evidence="7" key="1">
    <citation type="submission" date="2018-05" db="EMBL/GenBank/DDBJ databases">
        <authorList>
            <person name="Cea G.-C."/>
            <person name="William W."/>
        </authorList>
    </citation>
    <scope>NUCLEOTIDE SEQUENCE [LARGE SCALE GENOMIC DNA]</scope>
    <source>
        <strain evidence="7">DB21MT 5</strain>
    </source>
</reference>
<dbReference type="InterPro" id="IPR025743">
    <property type="entry name" value="TssM1_N"/>
</dbReference>
<feature type="domain" description="IcmF-related" evidence="3">
    <location>
        <begin position="513"/>
        <end position="811"/>
    </location>
</feature>
<protein>
    <submittedName>
        <fullName evidence="6">Putative Type VI secretion system, IcmF</fullName>
    </submittedName>
</protein>
<evidence type="ECO:0000259" key="4">
    <source>
        <dbReference type="Pfam" id="PF14331"/>
    </source>
</evidence>
<evidence type="ECO:0000313" key="7">
    <source>
        <dbReference type="Proteomes" id="UP000250163"/>
    </source>
</evidence>
<dbReference type="InterPro" id="IPR027417">
    <property type="entry name" value="P-loop_NTPase"/>
</dbReference>
<feature type="transmembrane region" description="Helical" evidence="1">
    <location>
        <begin position="55"/>
        <end position="74"/>
    </location>
</feature>
<dbReference type="Proteomes" id="UP000250163">
    <property type="component" value="Chromosome MORIYA"/>
</dbReference>
<dbReference type="Pfam" id="PF06761">
    <property type="entry name" value="IcmF-related"/>
    <property type="match status" value="1"/>
</dbReference>
<gene>
    <name evidence="6" type="ORF">MORIYA_0662</name>
</gene>
<evidence type="ECO:0000256" key="1">
    <source>
        <dbReference type="SAM" id="Phobius"/>
    </source>
</evidence>
<dbReference type="Pfam" id="PF21070">
    <property type="entry name" value="IcmF_helical"/>
    <property type="match status" value="1"/>
</dbReference>
<evidence type="ECO:0000313" key="6">
    <source>
        <dbReference type="EMBL" id="SQD77140.1"/>
    </source>
</evidence>
<keyword evidence="1" id="KW-0812">Transmembrane</keyword>
<dbReference type="PANTHER" id="PTHR36153">
    <property type="entry name" value="INNER MEMBRANE PROTEIN-RELATED"/>
    <property type="match status" value="1"/>
</dbReference>
<organism evidence="6 7">
    <name type="scientific">Moritella yayanosii</name>
    <dbReference type="NCBI Taxonomy" id="69539"/>
    <lineage>
        <taxon>Bacteria</taxon>
        <taxon>Pseudomonadati</taxon>
        <taxon>Pseudomonadota</taxon>
        <taxon>Gammaproteobacteria</taxon>
        <taxon>Alteromonadales</taxon>
        <taxon>Moritellaceae</taxon>
        <taxon>Moritella</taxon>
    </lineage>
</organism>
<dbReference type="CDD" id="cd00882">
    <property type="entry name" value="Ras_like_GTPase"/>
    <property type="match status" value="1"/>
</dbReference>
<dbReference type="NCBIfam" id="TIGR03348">
    <property type="entry name" value="VI_IcmF"/>
    <property type="match status" value="1"/>
</dbReference>
<dbReference type="SUPFAM" id="SSF52540">
    <property type="entry name" value="P-loop containing nucleoside triphosphate hydrolases"/>
    <property type="match status" value="1"/>
</dbReference>
<keyword evidence="7" id="KW-1185">Reference proteome</keyword>
<sequence length="1183" mass="134090">MSFKQSMSKLLAFFTLKTLFIIIGIVAIVVCVWLAGPLIAIDGVTPLASAPNRFAFLAILLLFWIMSLVVKKIIVKRQNDTLAREMIKGQGNENDDIAADQDISAIEDKLKQAISILRTAKLSKGKSIYQLPWYVLIGPPGSGKTTALQQSGLQFPLQKEMGVNALAGIAGTRHCDWWFTDKAVLIDTAGRYTTQDSRSTTDSRAWFGFLGLLRRYRAKQPINGVLISMSLADLLTCTQTERNLHARAIKQRIQELQNQLNMTFPIYVIFTKADLVAGFNEYFAELTEEEREQAWGFTLPMENSEDTQGVVSLFNKEFYQLIVKINEGMLQRLNGERDPKVRALIYEFPKQLRLLQSAADDFLKEIFAPNAFEKLPLLRGVFIASGHQAGNPIDRVSSQMASGFGLKPSTPLTTNSNEPKGFFLKSVLNDIIFAEQNIASINTEHARQHRWLRRTAITSICVFSVVLGASWWASANWNQTLSAQISEDVEAFKQNANGGLTITSDLITLGNGLTILRNLPTGYVGNLPEGWPNHLGLYQGDRLAQATNEVYQRALQRYLLSYVSRSLVSDMANNKTHIDYLYETLKTYLMLFERDYYNAEQIKSWFSFHLENNIPGEVNKDMRLALNEHLAVLLNNNSIQAEYNALAVNDARDILLAVPLADRAFARIEKKAKQNQLADFKLTNILPNESIGLFYRHSGEPMNKPIPALFTYEGFYKVFLTEHKQIIQVLTKDSWVYGDEVKGMGDDVEDQVIKQVKERYFKEYSYYWRDLIDDIALKTFATASQGAYITKVLTSPEQPIQKLLTAIQDNIELTKLPASEVAGKVGKLAGAIAAQKMPSATNRFKQYMPRNVSINVALPGESVENVFPEILALEDTDVLQIQTQMKKVHALLAQLNRGQTSGDKIVNQHVNLTQAGEPIAELDKLVEDLPSPFAAMIQGVIDSTTKISLQSARYHLNDVWQGTVYNEYKKRIRGRYPFKRSAKNEVRIRDFSRFFSPQGTMSKYFETYIKPHVRMGANRWTFKNNIGLSNESLKVFRSWQKIKNDFFESGSSTPEVEFALKANYLDRDMQQIKVQIDDQNFVYRHDPIRVTEYRWPGSANFSQMRVIFTPANYMRTVEKSYEGDWAWFRFLDDIVAARPKTLTDNMLEIKVQGHTARIQLIAGSASSPFKTRELEAFSCPAKL</sequence>
<dbReference type="Pfam" id="PF06744">
    <property type="entry name" value="IcmF_C"/>
    <property type="match status" value="1"/>
</dbReference>
<accession>A0A330LJT8</accession>
<dbReference type="AlphaFoldDB" id="A0A330LJT8"/>
<dbReference type="OrthoDB" id="9758229at2"/>
<dbReference type="InterPro" id="IPR009612">
    <property type="entry name" value="IcmF-rel"/>
</dbReference>
<name>A0A330LJT8_9GAMM</name>
<dbReference type="Pfam" id="PF14331">
    <property type="entry name" value="IcmF-related_N"/>
    <property type="match status" value="1"/>
</dbReference>
<dbReference type="InterPro" id="IPR017731">
    <property type="entry name" value="TssM1-like"/>
</dbReference>
<evidence type="ECO:0000259" key="2">
    <source>
        <dbReference type="Pfam" id="PF06744"/>
    </source>
</evidence>
<dbReference type="KEGG" id="mya:MORIYA_0662"/>
<dbReference type="InterPro" id="IPR010623">
    <property type="entry name" value="IcmF_C"/>
</dbReference>
<dbReference type="RefSeq" id="WP_112712626.1">
    <property type="nucleotide sequence ID" value="NZ_LS483250.1"/>
</dbReference>
<feature type="transmembrane region" description="Helical" evidence="1">
    <location>
        <begin position="12"/>
        <end position="35"/>
    </location>
</feature>
<feature type="domain" description="Type VI secretion system IcmF C-terminal" evidence="2">
    <location>
        <begin position="1058"/>
        <end position="1163"/>
    </location>
</feature>
<evidence type="ECO:0000259" key="3">
    <source>
        <dbReference type="Pfam" id="PF06761"/>
    </source>
</evidence>
<dbReference type="PANTHER" id="PTHR36153:SF1">
    <property type="entry name" value="TYPE VI SECRETION SYSTEM COMPONENT TSSM1"/>
    <property type="match status" value="1"/>
</dbReference>
<evidence type="ECO:0000259" key="5">
    <source>
        <dbReference type="Pfam" id="PF21070"/>
    </source>
</evidence>
<dbReference type="InterPro" id="IPR053156">
    <property type="entry name" value="T6SS_TssM-like"/>
</dbReference>
<keyword evidence="1" id="KW-0472">Membrane</keyword>
<feature type="transmembrane region" description="Helical" evidence="1">
    <location>
        <begin position="455"/>
        <end position="473"/>
    </location>
</feature>
<proteinExistence type="predicted"/>
<feature type="domain" description="Type VI secretion system component TssM1 helical" evidence="5">
    <location>
        <begin position="955"/>
        <end position="1035"/>
    </location>
</feature>
<dbReference type="InterPro" id="IPR048677">
    <property type="entry name" value="TssM1_hel"/>
</dbReference>
<dbReference type="EMBL" id="LS483250">
    <property type="protein sequence ID" value="SQD77140.1"/>
    <property type="molecule type" value="Genomic_DNA"/>
</dbReference>
<feature type="domain" description="Type VI secretion system component TssM1 N-terminal" evidence="4">
    <location>
        <begin position="201"/>
        <end position="458"/>
    </location>
</feature>